<keyword evidence="3" id="KW-1185">Reference proteome</keyword>
<gene>
    <name evidence="2" type="ORF">J1N35_039041</name>
</gene>
<accession>A0A9D3ZND8</accession>
<sequence>MLSSKYAPTLMITSPLLSASDGDPLTTNYDVKYRSIVEGVAELTINESNVKINVDAAFNVKDSDAGLGTITRNGDAMVLGGQACSKTEVLNITCTKARTITIDLELAHNTKLRNIVLEFDNIVEISKLKHVALDLSLSYPFYDLYLGFVVGFFNNVISKG</sequence>
<evidence type="ECO:0000259" key="1">
    <source>
        <dbReference type="Pfam" id="PF13456"/>
    </source>
</evidence>
<protein>
    <recommendedName>
        <fullName evidence="1">RNase H type-1 domain-containing protein</fullName>
    </recommendedName>
</protein>
<name>A0A9D3ZND8_9ROSI</name>
<organism evidence="2 3">
    <name type="scientific">Gossypium stocksii</name>
    <dbReference type="NCBI Taxonomy" id="47602"/>
    <lineage>
        <taxon>Eukaryota</taxon>
        <taxon>Viridiplantae</taxon>
        <taxon>Streptophyta</taxon>
        <taxon>Embryophyta</taxon>
        <taxon>Tracheophyta</taxon>
        <taxon>Spermatophyta</taxon>
        <taxon>Magnoliopsida</taxon>
        <taxon>eudicotyledons</taxon>
        <taxon>Gunneridae</taxon>
        <taxon>Pentapetalae</taxon>
        <taxon>rosids</taxon>
        <taxon>malvids</taxon>
        <taxon>Malvales</taxon>
        <taxon>Malvaceae</taxon>
        <taxon>Malvoideae</taxon>
        <taxon>Gossypium</taxon>
    </lineage>
</organism>
<dbReference type="Proteomes" id="UP000828251">
    <property type="component" value="Unassembled WGS sequence"/>
</dbReference>
<dbReference type="Pfam" id="PF13456">
    <property type="entry name" value="RVT_3"/>
    <property type="match status" value="1"/>
</dbReference>
<dbReference type="GO" id="GO:0004523">
    <property type="term" value="F:RNA-DNA hybrid ribonuclease activity"/>
    <property type="evidence" value="ECO:0007669"/>
    <property type="project" value="InterPro"/>
</dbReference>
<feature type="domain" description="RNase H type-1" evidence="1">
    <location>
        <begin position="53"/>
        <end position="126"/>
    </location>
</feature>
<dbReference type="InterPro" id="IPR002156">
    <property type="entry name" value="RNaseH_domain"/>
</dbReference>
<reference evidence="2 3" key="1">
    <citation type="journal article" date="2021" name="Plant Biotechnol. J.">
        <title>Multi-omics assisted identification of the key and species-specific regulatory components of drought-tolerant mechanisms in Gossypium stocksii.</title>
        <authorList>
            <person name="Yu D."/>
            <person name="Ke L."/>
            <person name="Zhang D."/>
            <person name="Wu Y."/>
            <person name="Sun Y."/>
            <person name="Mei J."/>
            <person name="Sun J."/>
            <person name="Sun Y."/>
        </authorList>
    </citation>
    <scope>NUCLEOTIDE SEQUENCE [LARGE SCALE GENOMIC DNA]</scope>
    <source>
        <strain evidence="3">cv. E1</strain>
        <tissue evidence="2">Leaf</tissue>
    </source>
</reference>
<evidence type="ECO:0000313" key="3">
    <source>
        <dbReference type="Proteomes" id="UP000828251"/>
    </source>
</evidence>
<dbReference type="GO" id="GO:0003676">
    <property type="term" value="F:nucleic acid binding"/>
    <property type="evidence" value="ECO:0007669"/>
    <property type="project" value="InterPro"/>
</dbReference>
<proteinExistence type="predicted"/>
<evidence type="ECO:0000313" key="2">
    <source>
        <dbReference type="EMBL" id="KAH1048257.1"/>
    </source>
</evidence>
<dbReference type="EMBL" id="JAIQCV010000011">
    <property type="protein sequence ID" value="KAH1048257.1"/>
    <property type="molecule type" value="Genomic_DNA"/>
</dbReference>
<comment type="caution">
    <text evidence="2">The sequence shown here is derived from an EMBL/GenBank/DDBJ whole genome shotgun (WGS) entry which is preliminary data.</text>
</comment>
<dbReference type="AlphaFoldDB" id="A0A9D3ZND8"/>